<dbReference type="InterPro" id="IPR001789">
    <property type="entry name" value="Sig_transdc_resp-reg_receiver"/>
</dbReference>
<dbReference type="RefSeq" id="WP_211783468.1">
    <property type="nucleotide sequence ID" value="NZ_CP047289.1"/>
</dbReference>
<dbReference type="AlphaFoldDB" id="A0A8J8MTX7"/>
<evidence type="ECO:0000313" key="6">
    <source>
        <dbReference type="Proteomes" id="UP000679284"/>
    </source>
</evidence>
<feature type="modified residue" description="4-aspartylphosphate" evidence="3">
    <location>
        <position position="54"/>
    </location>
</feature>
<evidence type="ECO:0000256" key="1">
    <source>
        <dbReference type="ARBA" id="ARBA00022553"/>
    </source>
</evidence>
<sequence>MKILVAEDDRFHANYILDAISDALPEVTETVHALNGAEAEAEALGGAYDGIVMDLQMDGRNGIDAARTIWSHRPDSRILFWSNYADQAYLRGIARIVPEASAYGYVLKTASRERLTLALRAVLLEGQIMVNHELHQLQRKGPYDSALDESEYAILLDLALGLQDKAIAKRRNMSLRTVQNRLLSIYDKLGVEDAGGEMLNKRVRALNCAIRSKVLNLQVLESANAEYERWRQRD</sequence>
<keyword evidence="6" id="KW-1185">Reference proteome</keyword>
<dbReference type="GO" id="GO:0000160">
    <property type="term" value="P:phosphorelay signal transduction system"/>
    <property type="evidence" value="ECO:0007669"/>
    <property type="project" value="InterPro"/>
</dbReference>
<dbReference type="Gene3D" id="3.40.50.2300">
    <property type="match status" value="1"/>
</dbReference>
<dbReference type="SMART" id="SM00421">
    <property type="entry name" value="HTH_LUXR"/>
    <property type="match status" value="1"/>
</dbReference>
<name>A0A8J8MTX7_9RHOB</name>
<accession>A0A8J8MTX7</accession>
<gene>
    <name evidence="5" type="ORF">GR316_08170</name>
</gene>
<dbReference type="Gene3D" id="1.10.10.10">
    <property type="entry name" value="Winged helix-like DNA-binding domain superfamily/Winged helix DNA-binding domain"/>
    <property type="match status" value="1"/>
</dbReference>
<dbReference type="InterPro" id="IPR039420">
    <property type="entry name" value="WalR-like"/>
</dbReference>
<dbReference type="GO" id="GO:0003677">
    <property type="term" value="F:DNA binding"/>
    <property type="evidence" value="ECO:0007669"/>
    <property type="project" value="UniProtKB-KW"/>
</dbReference>
<dbReference type="Pfam" id="PF00072">
    <property type="entry name" value="Response_reg"/>
    <property type="match status" value="1"/>
</dbReference>
<reference evidence="5" key="1">
    <citation type="submission" date="2020-01" db="EMBL/GenBank/DDBJ databases">
        <authorList>
            <person name="Yang Y."/>
            <person name="Kwon Y.M."/>
        </authorList>
    </citation>
    <scope>NUCLEOTIDE SEQUENCE</scope>
    <source>
        <strain evidence="5">PG104</strain>
    </source>
</reference>
<dbReference type="PANTHER" id="PTHR43214:SF43">
    <property type="entry name" value="TWO-COMPONENT RESPONSE REGULATOR"/>
    <property type="match status" value="1"/>
</dbReference>
<dbReference type="InterPro" id="IPR016032">
    <property type="entry name" value="Sig_transdc_resp-reg_C-effctor"/>
</dbReference>
<dbReference type="InterPro" id="IPR058245">
    <property type="entry name" value="NreC/VraR/RcsB-like_REC"/>
</dbReference>
<dbReference type="PROSITE" id="PS50110">
    <property type="entry name" value="RESPONSE_REGULATORY"/>
    <property type="match status" value="1"/>
</dbReference>
<dbReference type="PANTHER" id="PTHR43214">
    <property type="entry name" value="TWO-COMPONENT RESPONSE REGULATOR"/>
    <property type="match status" value="1"/>
</dbReference>
<dbReference type="EMBL" id="CP047289">
    <property type="protein sequence ID" value="QUS36248.1"/>
    <property type="molecule type" value="Genomic_DNA"/>
</dbReference>
<evidence type="ECO:0000256" key="3">
    <source>
        <dbReference type="PROSITE-ProRule" id="PRU00169"/>
    </source>
</evidence>
<dbReference type="CDD" id="cd17535">
    <property type="entry name" value="REC_NarL-like"/>
    <property type="match status" value="1"/>
</dbReference>
<protein>
    <submittedName>
        <fullName evidence="5">Response regulator</fullName>
    </submittedName>
</protein>
<evidence type="ECO:0000313" key="5">
    <source>
        <dbReference type="EMBL" id="QUS36248.1"/>
    </source>
</evidence>
<dbReference type="InterPro" id="IPR011006">
    <property type="entry name" value="CheY-like_superfamily"/>
</dbReference>
<dbReference type="Proteomes" id="UP000679284">
    <property type="component" value="Chromosome"/>
</dbReference>
<dbReference type="SUPFAM" id="SSF52172">
    <property type="entry name" value="CheY-like"/>
    <property type="match status" value="1"/>
</dbReference>
<dbReference type="SUPFAM" id="SSF46894">
    <property type="entry name" value="C-terminal effector domain of the bipartite response regulators"/>
    <property type="match status" value="1"/>
</dbReference>
<feature type="domain" description="Response regulatory" evidence="4">
    <location>
        <begin position="2"/>
        <end position="123"/>
    </location>
</feature>
<dbReference type="InterPro" id="IPR000792">
    <property type="entry name" value="Tscrpt_reg_LuxR_C"/>
</dbReference>
<dbReference type="InterPro" id="IPR036388">
    <property type="entry name" value="WH-like_DNA-bd_sf"/>
</dbReference>
<keyword evidence="1 3" id="KW-0597">Phosphoprotein</keyword>
<proteinExistence type="predicted"/>
<evidence type="ECO:0000256" key="2">
    <source>
        <dbReference type="ARBA" id="ARBA00023125"/>
    </source>
</evidence>
<dbReference type="SMART" id="SM00448">
    <property type="entry name" value="REC"/>
    <property type="match status" value="1"/>
</dbReference>
<dbReference type="KEGG" id="fap:GR316_08170"/>
<keyword evidence="2" id="KW-0238">DNA-binding</keyword>
<organism evidence="5 6">
    <name type="scientific">Falsirhodobacter algicola</name>
    <dbReference type="NCBI Taxonomy" id="2692330"/>
    <lineage>
        <taxon>Bacteria</taxon>
        <taxon>Pseudomonadati</taxon>
        <taxon>Pseudomonadota</taxon>
        <taxon>Alphaproteobacteria</taxon>
        <taxon>Rhodobacterales</taxon>
        <taxon>Paracoccaceae</taxon>
        <taxon>Falsirhodobacter</taxon>
    </lineage>
</organism>
<evidence type="ECO:0000259" key="4">
    <source>
        <dbReference type="PROSITE" id="PS50110"/>
    </source>
</evidence>
<dbReference type="GO" id="GO:0006355">
    <property type="term" value="P:regulation of DNA-templated transcription"/>
    <property type="evidence" value="ECO:0007669"/>
    <property type="project" value="InterPro"/>
</dbReference>